<dbReference type="InterPro" id="IPR033900">
    <property type="entry name" value="Gram_neg_porin_domain"/>
</dbReference>
<evidence type="ECO:0000256" key="4">
    <source>
        <dbReference type="SAM" id="SignalP"/>
    </source>
</evidence>
<dbReference type="InterPro" id="IPR023614">
    <property type="entry name" value="Porin_dom_sf"/>
</dbReference>
<gene>
    <name evidence="6" type="ORF">ACED35_01725</name>
</gene>
<protein>
    <submittedName>
        <fullName evidence="6">Porin</fullName>
    </submittedName>
</protein>
<evidence type="ECO:0000259" key="5">
    <source>
        <dbReference type="Pfam" id="PF13609"/>
    </source>
</evidence>
<evidence type="ECO:0000256" key="3">
    <source>
        <dbReference type="ARBA" id="ARBA00023136"/>
    </source>
</evidence>
<evidence type="ECO:0000313" key="7">
    <source>
        <dbReference type="Proteomes" id="UP001569154"/>
    </source>
</evidence>
<feature type="chain" id="PRO_5046593809" evidence="4">
    <location>
        <begin position="22"/>
        <end position="314"/>
    </location>
</feature>
<dbReference type="RefSeq" id="WP_017014133.1">
    <property type="nucleotide sequence ID" value="NZ_AJYG02000047.1"/>
</dbReference>
<evidence type="ECO:0000256" key="1">
    <source>
        <dbReference type="ARBA" id="ARBA00004571"/>
    </source>
</evidence>
<dbReference type="PANTHER" id="PTHR34501">
    <property type="entry name" value="PROTEIN YDDL-RELATED"/>
    <property type="match status" value="1"/>
</dbReference>
<dbReference type="InterPro" id="IPR050298">
    <property type="entry name" value="Gram-neg_bact_OMP"/>
</dbReference>
<keyword evidence="2 4" id="KW-0732">Signal</keyword>
<comment type="caution">
    <text evidence="6">The sequence shown here is derived from an EMBL/GenBank/DDBJ whole genome shotgun (WGS) entry which is preliminary data.</text>
</comment>
<accession>A0ABV4KY51</accession>
<dbReference type="SUPFAM" id="SSF56935">
    <property type="entry name" value="Porins"/>
    <property type="match status" value="1"/>
</dbReference>
<keyword evidence="3" id="KW-0472">Membrane</keyword>
<proteinExistence type="predicted"/>
<evidence type="ECO:0000313" key="6">
    <source>
        <dbReference type="EMBL" id="MEZ8079810.1"/>
    </source>
</evidence>
<comment type="subcellular location">
    <subcellularLocation>
        <location evidence="1">Cell outer membrane</location>
        <topology evidence="1">Multi-pass membrane protein</topology>
    </subcellularLocation>
</comment>
<feature type="signal peptide" evidence="4">
    <location>
        <begin position="1"/>
        <end position="21"/>
    </location>
</feature>
<dbReference type="Gene3D" id="2.40.160.10">
    <property type="entry name" value="Porin"/>
    <property type="match status" value="1"/>
</dbReference>
<dbReference type="EMBL" id="JBGONM010000002">
    <property type="protein sequence ID" value="MEZ8079810.1"/>
    <property type="molecule type" value="Genomic_DNA"/>
</dbReference>
<evidence type="ECO:0000256" key="2">
    <source>
        <dbReference type="ARBA" id="ARBA00022729"/>
    </source>
</evidence>
<reference evidence="6 7" key="1">
    <citation type="submission" date="2024-06" db="EMBL/GenBank/DDBJ databases">
        <authorList>
            <person name="Steensen K."/>
            <person name="Seneca J."/>
            <person name="Bartlau N."/>
            <person name="Yu A.X."/>
            <person name="Polz M.F."/>
        </authorList>
    </citation>
    <scope>NUCLEOTIDE SEQUENCE [LARGE SCALE GENOMIC DNA]</scope>
    <source>
        <strain evidence="6 7">1F260</strain>
    </source>
</reference>
<dbReference type="Proteomes" id="UP001569154">
    <property type="component" value="Unassembled WGS sequence"/>
</dbReference>
<dbReference type="Pfam" id="PF13609">
    <property type="entry name" value="Porin_4"/>
    <property type="match status" value="1"/>
</dbReference>
<feature type="domain" description="Porin" evidence="5">
    <location>
        <begin position="7"/>
        <end position="299"/>
    </location>
</feature>
<name>A0ABV4KY51_9GAMM</name>
<keyword evidence="7" id="KW-1185">Reference proteome</keyword>
<organism evidence="6 7">
    <name type="scientific">Enterovibrio norvegicus</name>
    <dbReference type="NCBI Taxonomy" id="188144"/>
    <lineage>
        <taxon>Bacteria</taxon>
        <taxon>Pseudomonadati</taxon>
        <taxon>Pseudomonadota</taxon>
        <taxon>Gammaproteobacteria</taxon>
        <taxon>Vibrionales</taxon>
        <taxon>Vibrionaceae</taxon>
        <taxon>Enterovibrio</taxon>
    </lineage>
</organism>
<dbReference type="PANTHER" id="PTHR34501:SF2">
    <property type="entry name" value="OUTER MEMBRANE PORIN F-RELATED"/>
    <property type="match status" value="1"/>
</dbReference>
<sequence>MKKTILALAVPALLAAGAANASITLSDSDGVTVKLSGAAEVQFYKGYEADKDATIRLDDGDLEVNAEVVISEGLSAVANIAWKFEDSDLQNDELNVGFAGDFGTVTFGRNCALGDDIGNAMDHELGKQVGGPVCTYDKLAKWTYDADTFYAAANYGFDSDDAKNSDGTTLVEAMVGVRFEIVDGRAYYSAVEKLDGSDIDTIAVEADVAITDQFDIALSYTNQETSDSTSGATTDDVNGYLIALGYQASERAHFAVGYDLQDRDDKYGAEKYNVYLNTTYQVQSNVKAYAELGQQDIKNGDSETGYVLGMEVKF</sequence>